<feature type="transmembrane region" description="Helical" evidence="6">
    <location>
        <begin position="139"/>
        <end position="160"/>
    </location>
</feature>
<evidence type="ECO:0000256" key="5">
    <source>
        <dbReference type="ARBA" id="ARBA00023136"/>
    </source>
</evidence>
<gene>
    <name evidence="7" type="ORF">RXV79_03660</name>
</gene>
<feature type="transmembrane region" description="Helical" evidence="6">
    <location>
        <begin position="53"/>
        <end position="75"/>
    </location>
</feature>
<dbReference type="PANTHER" id="PTHR10057:SF0">
    <property type="entry name" value="TRANSLOCATOR PROTEIN"/>
    <property type="match status" value="1"/>
</dbReference>
<accession>A0ABZ0CW09</accession>
<dbReference type="PIRSF" id="PIRSF005859">
    <property type="entry name" value="PBR"/>
    <property type="match status" value="1"/>
</dbReference>
<keyword evidence="3 6" id="KW-0812">Transmembrane</keyword>
<evidence type="ECO:0000313" key="7">
    <source>
        <dbReference type="EMBL" id="WOB09160.1"/>
    </source>
</evidence>
<keyword evidence="4 6" id="KW-1133">Transmembrane helix</keyword>
<dbReference type="CDD" id="cd15904">
    <property type="entry name" value="TSPO_MBR"/>
    <property type="match status" value="1"/>
</dbReference>
<dbReference type="Pfam" id="PF03073">
    <property type="entry name" value="TspO_MBR"/>
    <property type="match status" value="1"/>
</dbReference>
<evidence type="ECO:0000256" key="6">
    <source>
        <dbReference type="SAM" id="Phobius"/>
    </source>
</evidence>
<dbReference type="Proteomes" id="UP001303946">
    <property type="component" value="Chromosome"/>
</dbReference>
<dbReference type="EMBL" id="CP136336">
    <property type="protein sequence ID" value="WOB09160.1"/>
    <property type="molecule type" value="Genomic_DNA"/>
</dbReference>
<feature type="transmembrane region" description="Helical" evidence="6">
    <location>
        <begin position="87"/>
        <end position="105"/>
    </location>
</feature>
<organism evidence="7 8">
    <name type="scientific">Piscinibacter gummiphilus</name>
    <dbReference type="NCBI Taxonomy" id="946333"/>
    <lineage>
        <taxon>Bacteria</taxon>
        <taxon>Pseudomonadati</taxon>
        <taxon>Pseudomonadota</taxon>
        <taxon>Betaproteobacteria</taxon>
        <taxon>Burkholderiales</taxon>
        <taxon>Sphaerotilaceae</taxon>
        <taxon>Piscinibacter</taxon>
    </lineage>
</organism>
<reference evidence="7 8" key="1">
    <citation type="submission" date="2023-10" db="EMBL/GenBank/DDBJ databases">
        <title>Bacteria for the degradation of biodegradable plastic PBAT(Polybutylene adipate terephthalate).</title>
        <authorList>
            <person name="Weon H.-Y."/>
            <person name="Yeon J."/>
        </authorList>
    </citation>
    <scope>NUCLEOTIDE SEQUENCE [LARGE SCALE GENOMIC DNA]</scope>
    <source>
        <strain evidence="7 8">SBD 7-3</strain>
    </source>
</reference>
<dbReference type="Gene3D" id="1.20.1260.100">
    <property type="entry name" value="TspO/MBR protein"/>
    <property type="match status" value="1"/>
</dbReference>
<evidence type="ECO:0000256" key="2">
    <source>
        <dbReference type="ARBA" id="ARBA00007524"/>
    </source>
</evidence>
<keyword evidence="5 6" id="KW-0472">Membrane</keyword>
<evidence type="ECO:0000256" key="1">
    <source>
        <dbReference type="ARBA" id="ARBA00004141"/>
    </source>
</evidence>
<dbReference type="PANTHER" id="PTHR10057">
    <property type="entry name" value="PERIPHERAL-TYPE BENZODIAZEPINE RECEPTOR"/>
    <property type="match status" value="1"/>
</dbReference>
<comment type="similarity">
    <text evidence="2">Belongs to the TspO/BZRP family.</text>
</comment>
<feature type="transmembrane region" description="Helical" evidence="6">
    <location>
        <begin position="111"/>
        <end position="132"/>
    </location>
</feature>
<evidence type="ECO:0000256" key="4">
    <source>
        <dbReference type="ARBA" id="ARBA00022989"/>
    </source>
</evidence>
<keyword evidence="8" id="KW-1185">Reference proteome</keyword>
<dbReference type="RefSeq" id="WP_316702117.1">
    <property type="nucleotide sequence ID" value="NZ_CP136336.1"/>
</dbReference>
<dbReference type="InterPro" id="IPR038330">
    <property type="entry name" value="TspO/MBR-related_sf"/>
</dbReference>
<evidence type="ECO:0000256" key="3">
    <source>
        <dbReference type="ARBA" id="ARBA00022692"/>
    </source>
</evidence>
<dbReference type="InterPro" id="IPR004307">
    <property type="entry name" value="TspO_MBR"/>
</dbReference>
<proteinExistence type="inferred from homology"/>
<protein>
    <submittedName>
        <fullName evidence="7">TspO/MBR family protein</fullName>
    </submittedName>
</protein>
<sequence length="168" mass="18591">MTSLPLPSPRHPWAALAAWLALSAAVAAIGGVASADAGSFYRQLTLPAWAPPAWLFGPVWTLLYAAMAVAAWWVWRTPPTSARRIALTFYVVQLVPNVLWSWLFFAWHQGALAMADIALLWLLIVATVAAFWRVRRGAAGLLLPYLAWVSFASALNFWLWRHNPTLLG</sequence>
<evidence type="ECO:0000313" key="8">
    <source>
        <dbReference type="Proteomes" id="UP001303946"/>
    </source>
</evidence>
<comment type="subcellular location">
    <subcellularLocation>
        <location evidence="1">Membrane</location>
        <topology evidence="1">Multi-pass membrane protein</topology>
    </subcellularLocation>
</comment>
<name>A0ABZ0CW09_9BURK</name>